<keyword evidence="7" id="KW-0654">Proteoglycan</keyword>
<feature type="compositionally biased region" description="Acidic residues" evidence="12">
    <location>
        <begin position="366"/>
        <end position="378"/>
    </location>
</feature>
<dbReference type="SMART" id="SM00554">
    <property type="entry name" value="FAS1"/>
    <property type="match status" value="1"/>
</dbReference>
<evidence type="ECO:0000259" key="14">
    <source>
        <dbReference type="PROSITE" id="PS50213"/>
    </source>
</evidence>
<dbReference type="GO" id="GO:0098552">
    <property type="term" value="C:side of membrane"/>
    <property type="evidence" value="ECO:0007669"/>
    <property type="project" value="UniProtKB-KW"/>
</dbReference>
<evidence type="ECO:0000256" key="11">
    <source>
        <dbReference type="ARBA" id="ARBA00024686"/>
    </source>
</evidence>
<evidence type="ECO:0000256" key="12">
    <source>
        <dbReference type="SAM" id="MobiDB-lite"/>
    </source>
</evidence>
<dbReference type="FunFam" id="2.30.180.10:FF:000010">
    <property type="entry name" value="Fasciclin-like arabinogalactan protein 2"/>
    <property type="match status" value="1"/>
</dbReference>
<evidence type="ECO:0000256" key="4">
    <source>
        <dbReference type="ARBA" id="ARBA00022622"/>
    </source>
</evidence>
<comment type="similarity">
    <text evidence="2">Belongs to the fasciclin-like AGP family.</text>
</comment>
<dbReference type="Proteomes" id="UP001141552">
    <property type="component" value="Unassembled WGS sequence"/>
</dbReference>
<evidence type="ECO:0000313" key="16">
    <source>
        <dbReference type="Proteomes" id="UP001141552"/>
    </source>
</evidence>
<dbReference type="InterPro" id="IPR000782">
    <property type="entry name" value="FAS1_domain"/>
</dbReference>
<evidence type="ECO:0000313" key="15">
    <source>
        <dbReference type="EMBL" id="KAJ4830369.1"/>
    </source>
</evidence>
<dbReference type="GO" id="GO:0048367">
    <property type="term" value="P:shoot system development"/>
    <property type="evidence" value="ECO:0007669"/>
    <property type="project" value="TreeGrafter"/>
</dbReference>
<accession>A0A9Q0J6R1</accession>
<evidence type="ECO:0000256" key="9">
    <source>
        <dbReference type="ARBA" id="ARBA00023180"/>
    </source>
</evidence>
<evidence type="ECO:0000256" key="6">
    <source>
        <dbReference type="ARBA" id="ARBA00022737"/>
    </source>
</evidence>
<keyword evidence="5 13" id="KW-0732">Signal</keyword>
<dbReference type="PROSITE" id="PS50213">
    <property type="entry name" value="FAS1"/>
    <property type="match status" value="2"/>
</dbReference>
<evidence type="ECO:0000256" key="1">
    <source>
        <dbReference type="ARBA" id="ARBA00004609"/>
    </source>
</evidence>
<dbReference type="SUPFAM" id="SSF82153">
    <property type="entry name" value="FAS1 domain"/>
    <property type="match status" value="2"/>
</dbReference>
<feature type="domain" description="FAS1" evidence="14">
    <location>
        <begin position="191"/>
        <end position="330"/>
    </location>
</feature>
<comment type="caution">
    <text evidence="15">The sequence shown here is derived from an EMBL/GenBank/DDBJ whole genome shotgun (WGS) entry which is preliminary data.</text>
</comment>
<dbReference type="PANTHER" id="PTHR32382">
    <property type="entry name" value="FASCICLIN-LIKE ARABINOGALACTAN PROTEIN"/>
    <property type="match status" value="1"/>
</dbReference>
<gene>
    <name evidence="15" type="primary">FLA2</name>
    <name evidence="15" type="ORF">Tsubulata_032845</name>
</gene>
<evidence type="ECO:0000256" key="8">
    <source>
        <dbReference type="ARBA" id="ARBA00023136"/>
    </source>
</evidence>
<feature type="chain" id="PRO_5040395014" evidence="13">
    <location>
        <begin position="31"/>
        <end position="404"/>
    </location>
</feature>
<keyword evidence="10" id="KW-0449">Lipoprotein</keyword>
<dbReference type="AlphaFoldDB" id="A0A9Q0J6R1"/>
<evidence type="ECO:0000256" key="3">
    <source>
        <dbReference type="ARBA" id="ARBA00022475"/>
    </source>
</evidence>
<keyword evidence="6" id="KW-0677">Repeat</keyword>
<protein>
    <submittedName>
        <fullName evidence="15">Fasciclin-like arabinogalactan protein 2</fullName>
    </submittedName>
</protein>
<sequence length="404" mass="42700">MANAPPLTTALTLCLSLLLLLLFSTTTVSAHNITRILAKHPQFSTFNHYLTVTHLAAEINRRETITVLALDNAAMASLLSKQLSVYTLRNVLSLHVLVDYFGAKKLHQITDGSELTATMFQATGAAPGTSGYVNITDLKGGKVAFGAEDGNGGKLDALYVKSLEEVPYNISVLQISQPLNSVEAEAPTAAPTLNVTAILAKQGCKAFSDLLTASGASTTYEQSVDGGLTVFCPTDPVLNTFMPKYKNLTAAHKVSLLLYHGVPVYQSLQTLKSSNGVMNTLATDGAEKYDFTVQNDGEVVTLETKVVTAKITGTVKDEEPLVVYKIDKVLQPTELFKAAAPVKAPAPKGSKADDSSEADGPAADAPADDSADSTADDDANGVSRMAGGRLVLGLFSFCVGFFFL</sequence>
<keyword evidence="8" id="KW-0472">Membrane</keyword>
<reference evidence="15" key="1">
    <citation type="submission" date="2022-02" db="EMBL/GenBank/DDBJ databases">
        <authorList>
            <person name="Henning P.M."/>
            <person name="McCubbin A.G."/>
            <person name="Shore J.S."/>
        </authorList>
    </citation>
    <scope>NUCLEOTIDE SEQUENCE</scope>
    <source>
        <strain evidence="15">F60SS</strain>
        <tissue evidence="15">Leaves</tissue>
    </source>
</reference>
<dbReference type="OrthoDB" id="682048at2759"/>
<organism evidence="15 16">
    <name type="scientific">Turnera subulata</name>
    <dbReference type="NCBI Taxonomy" id="218843"/>
    <lineage>
        <taxon>Eukaryota</taxon>
        <taxon>Viridiplantae</taxon>
        <taxon>Streptophyta</taxon>
        <taxon>Embryophyta</taxon>
        <taxon>Tracheophyta</taxon>
        <taxon>Spermatophyta</taxon>
        <taxon>Magnoliopsida</taxon>
        <taxon>eudicotyledons</taxon>
        <taxon>Gunneridae</taxon>
        <taxon>Pentapetalae</taxon>
        <taxon>rosids</taxon>
        <taxon>fabids</taxon>
        <taxon>Malpighiales</taxon>
        <taxon>Passifloraceae</taxon>
        <taxon>Turnera</taxon>
    </lineage>
</organism>
<keyword evidence="3" id="KW-1003">Cell membrane</keyword>
<dbReference type="EMBL" id="JAKUCV010005654">
    <property type="protein sequence ID" value="KAJ4830369.1"/>
    <property type="molecule type" value="Genomic_DNA"/>
</dbReference>
<evidence type="ECO:0000256" key="7">
    <source>
        <dbReference type="ARBA" id="ARBA00022974"/>
    </source>
</evidence>
<feature type="signal peptide" evidence="13">
    <location>
        <begin position="1"/>
        <end position="30"/>
    </location>
</feature>
<dbReference type="Pfam" id="PF02469">
    <property type="entry name" value="Fasciclin"/>
    <property type="match status" value="2"/>
</dbReference>
<reference evidence="15" key="2">
    <citation type="journal article" date="2023" name="Plants (Basel)">
        <title>Annotation of the Turnera subulata (Passifloraceae) Draft Genome Reveals the S-Locus Evolved after the Divergence of Turneroideae from Passifloroideae in a Stepwise Manner.</title>
        <authorList>
            <person name="Henning P.M."/>
            <person name="Roalson E.H."/>
            <person name="Mir W."/>
            <person name="McCubbin A.G."/>
            <person name="Shore J.S."/>
        </authorList>
    </citation>
    <scope>NUCLEOTIDE SEQUENCE</scope>
    <source>
        <strain evidence="15">F60SS</strain>
    </source>
</reference>
<keyword evidence="4" id="KW-0336">GPI-anchor</keyword>
<evidence type="ECO:0000256" key="10">
    <source>
        <dbReference type="ARBA" id="ARBA00023288"/>
    </source>
</evidence>
<keyword evidence="16" id="KW-1185">Reference proteome</keyword>
<evidence type="ECO:0000256" key="13">
    <source>
        <dbReference type="SAM" id="SignalP"/>
    </source>
</evidence>
<evidence type="ECO:0000256" key="2">
    <source>
        <dbReference type="ARBA" id="ARBA00007843"/>
    </source>
</evidence>
<dbReference type="FunFam" id="2.30.180.10:FF:000008">
    <property type="entry name" value="Fasciclin-like arabinogalactan protein 10"/>
    <property type="match status" value="1"/>
</dbReference>
<feature type="domain" description="FAS1" evidence="14">
    <location>
        <begin position="30"/>
        <end position="159"/>
    </location>
</feature>
<name>A0A9Q0J6R1_9ROSI</name>
<comment type="function">
    <text evidence="11">May be a cell surface adhesion protein.</text>
</comment>
<keyword evidence="9" id="KW-0325">Glycoprotein</keyword>
<feature type="region of interest" description="Disordered" evidence="12">
    <location>
        <begin position="344"/>
        <end position="378"/>
    </location>
</feature>
<dbReference type="InterPro" id="IPR036378">
    <property type="entry name" value="FAS1_dom_sf"/>
</dbReference>
<dbReference type="PANTHER" id="PTHR32382:SF64">
    <property type="entry name" value="FASCICLIN-LIKE ARABINOGALACTAN PROTEIN 2"/>
    <property type="match status" value="1"/>
</dbReference>
<dbReference type="Gene3D" id="2.30.180.10">
    <property type="entry name" value="FAS1 domain"/>
    <property type="match status" value="2"/>
</dbReference>
<dbReference type="InterPro" id="IPR033254">
    <property type="entry name" value="Plant_FLA"/>
</dbReference>
<comment type="subcellular location">
    <subcellularLocation>
        <location evidence="1">Cell membrane</location>
        <topology evidence="1">Lipid-anchor</topology>
        <topology evidence="1">GPI-anchor</topology>
    </subcellularLocation>
</comment>
<proteinExistence type="inferred from homology"/>
<dbReference type="GO" id="GO:0005886">
    <property type="term" value="C:plasma membrane"/>
    <property type="evidence" value="ECO:0007669"/>
    <property type="project" value="UniProtKB-SubCell"/>
</dbReference>
<evidence type="ECO:0000256" key="5">
    <source>
        <dbReference type="ARBA" id="ARBA00022729"/>
    </source>
</evidence>
<dbReference type="GO" id="GO:0048364">
    <property type="term" value="P:root development"/>
    <property type="evidence" value="ECO:0007669"/>
    <property type="project" value="TreeGrafter"/>
</dbReference>